<dbReference type="PANTHER" id="PTHR43281">
    <property type="entry name" value="FARNESYL DIPHOSPHATE SYNTHASE"/>
    <property type="match status" value="1"/>
</dbReference>
<dbReference type="SUPFAM" id="SSF48576">
    <property type="entry name" value="Terpenoid synthases"/>
    <property type="match status" value="1"/>
</dbReference>
<dbReference type="GO" id="GO:0046872">
    <property type="term" value="F:metal ion binding"/>
    <property type="evidence" value="ECO:0007669"/>
    <property type="project" value="UniProtKB-KW"/>
</dbReference>
<comment type="catalytic activity">
    <reaction evidence="11">
        <text>isopentenyl diphosphate + (2E)-geranyl diphosphate = (2E,6E)-farnesyl diphosphate + diphosphate</text>
        <dbReference type="Rhea" id="RHEA:19361"/>
        <dbReference type="ChEBI" id="CHEBI:33019"/>
        <dbReference type="ChEBI" id="CHEBI:58057"/>
        <dbReference type="ChEBI" id="CHEBI:128769"/>
        <dbReference type="ChEBI" id="CHEBI:175763"/>
        <dbReference type="EC" id="2.5.1.10"/>
    </reaction>
</comment>
<dbReference type="EMBL" id="CP144914">
    <property type="protein sequence ID" value="WWD81618.1"/>
    <property type="molecule type" value="Genomic_DNA"/>
</dbReference>
<comment type="similarity">
    <text evidence="2 12">Belongs to the FPP/GGPP synthase family.</text>
</comment>
<accession>A0A5C7FAS7</accession>
<dbReference type="InterPro" id="IPR000092">
    <property type="entry name" value="Polyprenyl_synt"/>
</dbReference>
<evidence type="ECO:0000256" key="2">
    <source>
        <dbReference type="ARBA" id="ARBA00006706"/>
    </source>
</evidence>
<evidence type="ECO:0000256" key="12">
    <source>
        <dbReference type="RuleBase" id="RU004466"/>
    </source>
</evidence>
<dbReference type="PROSITE" id="PS00723">
    <property type="entry name" value="POLYPRENYL_SYNTHASE_1"/>
    <property type="match status" value="1"/>
</dbReference>
<dbReference type="RefSeq" id="WP_147803129.1">
    <property type="nucleotide sequence ID" value="NZ_CP144914.1"/>
</dbReference>
<name>A0A5C7FAS7_9BACI</name>
<evidence type="ECO:0000313" key="13">
    <source>
        <dbReference type="EMBL" id="WWD81618.1"/>
    </source>
</evidence>
<evidence type="ECO:0000256" key="8">
    <source>
        <dbReference type="ARBA" id="ARBA00023229"/>
    </source>
</evidence>
<evidence type="ECO:0000256" key="9">
    <source>
        <dbReference type="ARBA" id="ARBA00032380"/>
    </source>
</evidence>
<dbReference type="NCBIfam" id="NF045485">
    <property type="entry name" value="FPPsyn"/>
    <property type="match status" value="1"/>
</dbReference>
<reference evidence="13 14" key="1">
    <citation type="submission" date="2024-01" db="EMBL/GenBank/DDBJ databases">
        <title>Complete Genome Sequence of Alkalicoccus halolimnae BZ-SZ-XJ29T, a Moderately Halophilic Bacterium Isolated from a Salt Lake.</title>
        <authorList>
            <person name="Zhao B."/>
        </authorList>
    </citation>
    <scope>NUCLEOTIDE SEQUENCE [LARGE SCALE GENOMIC DNA]</scope>
    <source>
        <strain evidence="13 14">BZ-SZ-XJ29</strain>
    </source>
</reference>
<dbReference type="PROSITE" id="PS00444">
    <property type="entry name" value="POLYPRENYL_SYNTHASE_2"/>
    <property type="match status" value="1"/>
</dbReference>
<dbReference type="InterPro" id="IPR033749">
    <property type="entry name" value="Polyprenyl_synt_CS"/>
</dbReference>
<evidence type="ECO:0000256" key="11">
    <source>
        <dbReference type="ARBA" id="ARBA00049399"/>
    </source>
</evidence>
<sequence length="293" mass="31970">MQLLNTFIKDHKKRVESKFDTIVAGIDAPEELKKSMIYSLQAGGKRVRPMLLYAVLESYNQDKQNGDSAASAIEMIHTYSLIHDDLPAMDNDDLRRGKPTNHKVFGDATAILAGDALLTHSFELIASDNILDDKVKVDIIKLLSNAAGASGMVGGQMADMLGEGKDLSAEDLEEIHRHKTGDLLAVSLQIGAVIAGAEAKEQECLCRFGKHIGLSFQIKDDLLDVEGDEKIIGKPVGSDEGNDKNTYVRLLGLQGAKARLKWHTESAVKELDSLNADTDILRQLASYIGDRSQ</sequence>
<proteinExistence type="inferred from homology"/>
<evidence type="ECO:0000256" key="6">
    <source>
        <dbReference type="ARBA" id="ARBA00022723"/>
    </source>
</evidence>
<dbReference type="Proteomes" id="UP000321816">
    <property type="component" value="Chromosome"/>
</dbReference>
<dbReference type="KEGG" id="ahal:FTX54_007430"/>
<keyword evidence="8" id="KW-0414">Isoprene biosynthesis</keyword>
<evidence type="ECO:0000256" key="5">
    <source>
        <dbReference type="ARBA" id="ARBA00022679"/>
    </source>
</evidence>
<evidence type="ECO:0000256" key="7">
    <source>
        <dbReference type="ARBA" id="ARBA00022842"/>
    </source>
</evidence>
<keyword evidence="5 12" id="KW-0808">Transferase</keyword>
<dbReference type="SFLD" id="SFLDG01017">
    <property type="entry name" value="Polyprenyl_Transferase_Like"/>
    <property type="match status" value="1"/>
</dbReference>
<dbReference type="Gene3D" id="1.10.600.10">
    <property type="entry name" value="Farnesyl Diphosphate Synthase"/>
    <property type="match status" value="1"/>
</dbReference>
<gene>
    <name evidence="13" type="ORF">FTX54_007430</name>
</gene>
<evidence type="ECO:0000256" key="10">
    <source>
        <dbReference type="ARBA" id="ARBA00032873"/>
    </source>
</evidence>
<keyword evidence="14" id="KW-1185">Reference proteome</keyword>
<protein>
    <recommendedName>
        <fullName evidence="4">Farnesyl diphosphate synthase</fullName>
        <ecNumber evidence="3">2.5.1.10</ecNumber>
    </recommendedName>
    <alternativeName>
        <fullName evidence="10">(2E,6E)-farnesyl diphosphate synthase</fullName>
    </alternativeName>
    <alternativeName>
        <fullName evidence="9">Geranyltranstransferase</fullName>
    </alternativeName>
</protein>
<dbReference type="GO" id="GO:0005737">
    <property type="term" value="C:cytoplasm"/>
    <property type="evidence" value="ECO:0007669"/>
    <property type="project" value="UniProtKB-ARBA"/>
</dbReference>
<dbReference type="EC" id="2.5.1.10" evidence="3"/>
<evidence type="ECO:0000256" key="1">
    <source>
        <dbReference type="ARBA" id="ARBA00001946"/>
    </source>
</evidence>
<evidence type="ECO:0000313" key="14">
    <source>
        <dbReference type="Proteomes" id="UP000321816"/>
    </source>
</evidence>
<dbReference type="OrthoDB" id="9805316at2"/>
<dbReference type="CDD" id="cd00685">
    <property type="entry name" value="Trans_IPPS_HT"/>
    <property type="match status" value="1"/>
</dbReference>
<evidence type="ECO:0000256" key="3">
    <source>
        <dbReference type="ARBA" id="ARBA00012439"/>
    </source>
</evidence>
<dbReference type="GO" id="GO:0016114">
    <property type="term" value="P:terpenoid biosynthetic process"/>
    <property type="evidence" value="ECO:0007669"/>
    <property type="project" value="UniProtKB-ARBA"/>
</dbReference>
<dbReference type="AlphaFoldDB" id="A0A5C7FAS7"/>
<dbReference type="InterPro" id="IPR053378">
    <property type="entry name" value="Prenyl_diphosphate_synthase"/>
</dbReference>
<keyword evidence="7" id="KW-0460">Magnesium</keyword>
<dbReference type="FunFam" id="1.10.600.10:FF:000001">
    <property type="entry name" value="Geranylgeranyl diphosphate synthase"/>
    <property type="match status" value="1"/>
</dbReference>
<dbReference type="SFLD" id="SFLDS00005">
    <property type="entry name" value="Isoprenoid_Synthase_Type_I"/>
    <property type="match status" value="1"/>
</dbReference>
<dbReference type="Pfam" id="PF00348">
    <property type="entry name" value="polyprenyl_synt"/>
    <property type="match status" value="1"/>
</dbReference>
<evidence type="ECO:0000256" key="4">
    <source>
        <dbReference type="ARBA" id="ARBA00015100"/>
    </source>
</evidence>
<dbReference type="InterPro" id="IPR008949">
    <property type="entry name" value="Isoprenoid_synthase_dom_sf"/>
</dbReference>
<dbReference type="PANTHER" id="PTHR43281:SF1">
    <property type="entry name" value="FARNESYL DIPHOSPHATE SYNTHASE"/>
    <property type="match status" value="1"/>
</dbReference>
<keyword evidence="6" id="KW-0479">Metal-binding</keyword>
<comment type="cofactor">
    <cofactor evidence="1">
        <name>Mg(2+)</name>
        <dbReference type="ChEBI" id="CHEBI:18420"/>
    </cofactor>
</comment>
<organism evidence="13 14">
    <name type="scientific">Alkalicoccus halolimnae</name>
    <dbReference type="NCBI Taxonomy" id="1667239"/>
    <lineage>
        <taxon>Bacteria</taxon>
        <taxon>Bacillati</taxon>
        <taxon>Bacillota</taxon>
        <taxon>Bacilli</taxon>
        <taxon>Bacillales</taxon>
        <taxon>Bacillaceae</taxon>
        <taxon>Alkalicoccus</taxon>
    </lineage>
</organism>
<dbReference type="GO" id="GO:0004337">
    <property type="term" value="F:(2E,6E)-farnesyl diphosphate synthase activity"/>
    <property type="evidence" value="ECO:0007669"/>
    <property type="project" value="UniProtKB-EC"/>
</dbReference>